<feature type="transmembrane region" description="Helical" evidence="5">
    <location>
        <begin position="250"/>
        <end position="274"/>
    </location>
</feature>
<dbReference type="PROSITE" id="PS50801">
    <property type="entry name" value="STAS"/>
    <property type="match status" value="1"/>
</dbReference>
<evidence type="ECO:0000256" key="4">
    <source>
        <dbReference type="ARBA" id="ARBA00023136"/>
    </source>
</evidence>
<feature type="transmembrane region" description="Helical" evidence="5">
    <location>
        <begin position="286"/>
        <end position="308"/>
    </location>
</feature>
<comment type="subcellular location">
    <subcellularLocation>
        <location evidence="1">Membrane</location>
        <topology evidence="1">Multi-pass membrane protein</topology>
    </subcellularLocation>
</comment>
<protein>
    <submittedName>
        <fullName evidence="7">Putative sulfate/bicarbonate/oxalate exchanger sat-1</fullName>
    </submittedName>
</protein>
<feature type="transmembrane region" description="Helical" evidence="5">
    <location>
        <begin position="376"/>
        <end position="399"/>
    </location>
</feature>
<dbReference type="Gene3D" id="3.30.750.24">
    <property type="entry name" value="STAS domain"/>
    <property type="match status" value="1"/>
</dbReference>
<feature type="transmembrane region" description="Helical" evidence="5">
    <location>
        <begin position="57"/>
        <end position="76"/>
    </location>
</feature>
<feature type="transmembrane region" description="Helical" evidence="5">
    <location>
        <begin position="473"/>
        <end position="502"/>
    </location>
</feature>
<dbReference type="InterPro" id="IPR001902">
    <property type="entry name" value="SLC26A/SulP_fam"/>
</dbReference>
<sequence>MDVLCGSTEETVVGLQGAPEQPTVVVNRRAVTSSFLKEAASTPAPPRTTAARRAKRTLCQIPGTLLRLLPCITWVANYDVKRQLVPDVLAGLSTAVLHVPQGMVSAIISGVGPVYGLYSSLYPALVYVLLGTSPYISMGMFAVTGLMTANAVKKFGVQSNATVGNESYPDFGDSPAGVAITVTMMSGLIQIALWLLRLDRLSVVISPIMAEGFLAGAAFTVVATQVPPVFDAPYQSSKGVFGTVLSLYSLMANILSSNVVTMSMSLVAFVLLGVSKFVFGRRLKRITAIPLPADLILVAAGATISYLLHLHESYNVSVVGVIPSGFPDPLMPSWRHSLNVFPDAAAIALVQFVSAVSMAELLGRKQRLKVDSRQEMLAYGVSSVVGSFFQCIPTGSAVARSIILKDVGGQTQVSGLVSSAVVAVTLYAVAPLFEPLPKCILAVVIIVALVPMLLKVKNLPKLWKTSRSDAALWLLSCASVIFLDVTYGLIVGSLLGLLIIFLKLNSHKGVYLQAYNSDIFLPSGSHISWHDGIIIFRFGSPLCFANHKNIICGFEEIFLETQLEKPQFIDETKNLKSAKAIVLDCSAISFIDSVGLAALNVVVETCHVNKCQLFLASLPTGTLSSVQSQPDLASRIGVGRMAPTIQDALALVKKELSDLEIKHRLDILV</sequence>
<dbReference type="PANTHER" id="PTHR11814">
    <property type="entry name" value="SULFATE TRANSPORTER"/>
    <property type="match status" value="1"/>
</dbReference>
<name>A0A0K8R9D0_IXORI</name>
<evidence type="ECO:0000256" key="1">
    <source>
        <dbReference type="ARBA" id="ARBA00004141"/>
    </source>
</evidence>
<feature type="domain" description="STAS" evidence="6">
    <location>
        <begin position="531"/>
        <end position="652"/>
    </location>
</feature>
<reference evidence="7" key="1">
    <citation type="submission" date="2012-12" db="EMBL/GenBank/DDBJ databases">
        <title>Identification and characterization of a phenylalanine ammonia-lyase gene family in Isatis indigotica Fort.</title>
        <authorList>
            <person name="Liu Q."/>
            <person name="Chen J."/>
            <person name="Zhou X."/>
            <person name="Di P."/>
            <person name="Xiao Y."/>
            <person name="Xuan H."/>
            <person name="Zhang L."/>
            <person name="Chen W."/>
        </authorList>
    </citation>
    <scope>NUCLEOTIDE SEQUENCE</scope>
    <source>
        <tissue evidence="7">Salivary gland</tissue>
    </source>
</reference>
<evidence type="ECO:0000259" key="6">
    <source>
        <dbReference type="PROSITE" id="PS50801"/>
    </source>
</evidence>
<dbReference type="EMBL" id="GADI01006137">
    <property type="protein sequence ID" value="JAA67671.1"/>
    <property type="molecule type" value="mRNA"/>
</dbReference>
<keyword evidence="4 5" id="KW-0472">Membrane</keyword>
<dbReference type="InterPro" id="IPR011547">
    <property type="entry name" value="SLC26A/SulP_dom"/>
</dbReference>
<evidence type="ECO:0000313" key="7">
    <source>
        <dbReference type="EMBL" id="JAA67671.1"/>
    </source>
</evidence>
<accession>A0A0K8R9D0</accession>
<dbReference type="InterPro" id="IPR002645">
    <property type="entry name" value="STAS_dom"/>
</dbReference>
<feature type="transmembrane region" description="Helical" evidence="5">
    <location>
        <begin position="344"/>
        <end position="364"/>
    </location>
</feature>
<dbReference type="InterPro" id="IPR018045">
    <property type="entry name" value="S04_transporter_CS"/>
</dbReference>
<dbReference type="PROSITE" id="PS01130">
    <property type="entry name" value="SLC26A"/>
    <property type="match status" value="1"/>
</dbReference>
<feature type="transmembrane region" description="Helical" evidence="5">
    <location>
        <begin position="176"/>
        <end position="196"/>
    </location>
</feature>
<dbReference type="Pfam" id="PF00916">
    <property type="entry name" value="Sulfate_transp"/>
    <property type="match status" value="1"/>
</dbReference>
<dbReference type="InterPro" id="IPR036513">
    <property type="entry name" value="STAS_dom_sf"/>
</dbReference>
<dbReference type="CDD" id="cd07042">
    <property type="entry name" value="STAS_SulP_like_sulfate_transporter"/>
    <property type="match status" value="1"/>
</dbReference>
<dbReference type="Pfam" id="PF01740">
    <property type="entry name" value="STAS"/>
    <property type="match status" value="1"/>
</dbReference>
<dbReference type="SUPFAM" id="SSF52091">
    <property type="entry name" value="SpoIIaa-like"/>
    <property type="match status" value="1"/>
</dbReference>
<feature type="transmembrane region" description="Helical" evidence="5">
    <location>
        <begin position="436"/>
        <end position="453"/>
    </location>
</feature>
<dbReference type="GO" id="GO:0016020">
    <property type="term" value="C:membrane"/>
    <property type="evidence" value="ECO:0007669"/>
    <property type="project" value="UniProtKB-SubCell"/>
</dbReference>
<feature type="transmembrane region" description="Helical" evidence="5">
    <location>
        <begin position="125"/>
        <end position="147"/>
    </location>
</feature>
<evidence type="ECO:0000256" key="5">
    <source>
        <dbReference type="SAM" id="Phobius"/>
    </source>
</evidence>
<evidence type="ECO:0000256" key="2">
    <source>
        <dbReference type="ARBA" id="ARBA00022692"/>
    </source>
</evidence>
<feature type="transmembrane region" description="Helical" evidence="5">
    <location>
        <begin position="208"/>
        <end position="230"/>
    </location>
</feature>
<keyword evidence="3 5" id="KW-1133">Transmembrane helix</keyword>
<dbReference type="AlphaFoldDB" id="A0A0K8R9D0"/>
<feature type="transmembrane region" description="Helical" evidence="5">
    <location>
        <begin position="96"/>
        <end position="118"/>
    </location>
</feature>
<keyword evidence="2 5" id="KW-0812">Transmembrane</keyword>
<feature type="transmembrane region" description="Helical" evidence="5">
    <location>
        <begin position="411"/>
        <end position="429"/>
    </location>
</feature>
<evidence type="ECO:0000256" key="3">
    <source>
        <dbReference type="ARBA" id="ARBA00022989"/>
    </source>
</evidence>
<organism evidence="7">
    <name type="scientific">Ixodes ricinus</name>
    <name type="common">Common tick</name>
    <name type="synonym">Acarus ricinus</name>
    <dbReference type="NCBI Taxonomy" id="34613"/>
    <lineage>
        <taxon>Eukaryota</taxon>
        <taxon>Metazoa</taxon>
        <taxon>Ecdysozoa</taxon>
        <taxon>Arthropoda</taxon>
        <taxon>Chelicerata</taxon>
        <taxon>Arachnida</taxon>
        <taxon>Acari</taxon>
        <taxon>Parasitiformes</taxon>
        <taxon>Ixodida</taxon>
        <taxon>Ixodoidea</taxon>
        <taxon>Ixodidae</taxon>
        <taxon>Ixodinae</taxon>
        <taxon>Ixodes</taxon>
    </lineage>
</organism>
<dbReference type="GO" id="GO:0008271">
    <property type="term" value="F:secondary active sulfate transmembrane transporter activity"/>
    <property type="evidence" value="ECO:0007669"/>
    <property type="project" value="InterPro"/>
</dbReference>
<proteinExistence type="evidence at transcript level"/>